<name>A0AAN4ZS90_9BILA</name>
<evidence type="ECO:0000313" key="2">
    <source>
        <dbReference type="EMBL" id="GMR43467.1"/>
    </source>
</evidence>
<evidence type="ECO:0008006" key="4">
    <source>
        <dbReference type="Google" id="ProtNLM"/>
    </source>
</evidence>
<dbReference type="EMBL" id="BTRK01000003">
    <property type="protein sequence ID" value="GMR43467.1"/>
    <property type="molecule type" value="Genomic_DNA"/>
</dbReference>
<feature type="transmembrane region" description="Helical" evidence="1">
    <location>
        <begin position="101"/>
        <end position="129"/>
    </location>
</feature>
<evidence type="ECO:0000313" key="3">
    <source>
        <dbReference type="Proteomes" id="UP001328107"/>
    </source>
</evidence>
<proteinExistence type="predicted"/>
<dbReference type="PANTHER" id="PTHR46178">
    <property type="entry name" value="SEVEN TM RECEPTOR"/>
    <property type="match status" value="1"/>
</dbReference>
<keyword evidence="1" id="KW-1133">Transmembrane helix</keyword>
<feature type="non-terminal residue" evidence="2">
    <location>
        <position position="168"/>
    </location>
</feature>
<comment type="caution">
    <text evidence="2">The sequence shown here is derived from an EMBL/GenBank/DDBJ whole genome shotgun (WGS) entry which is preliminary data.</text>
</comment>
<organism evidence="2 3">
    <name type="scientific">Pristionchus mayeri</name>
    <dbReference type="NCBI Taxonomy" id="1317129"/>
    <lineage>
        <taxon>Eukaryota</taxon>
        <taxon>Metazoa</taxon>
        <taxon>Ecdysozoa</taxon>
        <taxon>Nematoda</taxon>
        <taxon>Chromadorea</taxon>
        <taxon>Rhabditida</taxon>
        <taxon>Rhabditina</taxon>
        <taxon>Diplogasteromorpha</taxon>
        <taxon>Diplogasteroidea</taxon>
        <taxon>Neodiplogasteridae</taxon>
        <taxon>Pristionchus</taxon>
    </lineage>
</organism>
<reference evidence="3" key="1">
    <citation type="submission" date="2022-10" db="EMBL/GenBank/DDBJ databases">
        <title>Genome assembly of Pristionchus species.</title>
        <authorList>
            <person name="Yoshida K."/>
            <person name="Sommer R.J."/>
        </authorList>
    </citation>
    <scope>NUCLEOTIDE SEQUENCE [LARGE SCALE GENOMIC DNA]</scope>
    <source>
        <strain evidence="3">RS5460</strain>
    </source>
</reference>
<dbReference type="AlphaFoldDB" id="A0AAN4ZS90"/>
<gene>
    <name evidence="2" type="ORF">PMAYCL1PPCAC_13662</name>
</gene>
<keyword evidence="3" id="KW-1185">Reference proteome</keyword>
<dbReference type="InterPro" id="IPR019428">
    <property type="entry name" value="7TM_GPCR_serpentine_rcpt_Str"/>
</dbReference>
<feature type="transmembrane region" description="Helical" evidence="1">
    <location>
        <begin position="55"/>
        <end position="80"/>
    </location>
</feature>
<evidence type="ECO:0000256" key="1">
    <source>
        <dbReference type="SAM" id="Phobius"/>
    </source>
</evidence>
<dbReference type="SUPFAM" id="SSF81321">
    <property type="entry name" value="Family A G protein-coupled receptor-like"/>
    <property type="match status" value="1"/>
</dbReference>
<dbReference type="Gene3D" id="1.20.1070.10">
    <property type="entry name" value="Rhodopsin 7-helix transmembrane proteins"/>
    <property type="match status" value="1"/>
</dbReference>
<dbReference type="Proteomes" id="UP001328107">
    <property type="component" value="Unassembled WGS sequence"/>
</dbReference>
<keyword evidence="1" id="KW-0472">Membrane</keyword>
<feature type="transmembrane region" description="Helical" evidence="1">
    <location>
        <begin position="141"/>
        <end position="158"/>
    </location>
</feature>
<dbReference type="PANTHER" id="PTHR46178:SF9">
    <property type="entry name" value="SEVEN TM RECEPTOR"/>
    <property type="match status" value="1"/>
</dbReference>
<protein>
    <recommendedName>
        <fullName evidence="4">G protein-coupled receptor</fullName>
    </recommendedName>
</protein>
<sequence length="168" mass="19291">ISMLVWKSAYSGLSSEPGPLRSKLESELGSALDIDFRTAYLLAIRFKVKESLMKYIIITLFALFLYTVYFCIQIYCAVTINGKIKEATFSANLKKKHMKALQILILQTLNPFIVIYVPFMIIFIASLLGVDWHFPEKIADVLIHFYPVSNAIIILTMTDEYKKLLLKR</sequence>
<accession>A0AAN4ZS90</accession>
<dbReference type="Pfam" id="PF10326">
    <property type="entry name" value="7TM_GPCR_Str"/>
    <property type="match status" value="1"/>
</dbReference>
<keyword evidence="1" id="KW-0812">Transmembrane</keyword>
<feature type="non-terminal residue" evidence="2">
    <location>
        <position position="1"/>
    </location>
</feature>